<dbReference type="GO" id="GO:0016020">
    <property type="term" value="C:membrane"/>
    <property type="evidence" value="ECO:0007669"/>
    <property type="project" value="UniProtKB-SubCell"/>
</dbReference>
<keyword evidence="2 6" id="KW-0812">Transmembrane</keyword>
<keyword evidence="7" id="KW-0732">Signal</keyword>
<feature type="transmembrane region" description="Helical" evidence="6">
    <location>
        <begin position="114"/>
        <end position="135"/>
    </location>
</feature>
<keyword evidence="4 6" id="KW-0472">Membrane</keyword>
<evidence type="ECO:0000313" key="10">
    <source>
        <dbReference type="Proteomes" id="UP000256645"/>
    </source>
</evidence>
<dbReference type="PANTHER" id="PTHR33048:SF151">
    <property type="entry name" value="INTEGRAL MEMBRANE PROTEIN"/>
    <property type="match status" value="1"/>
</dbReference>
<reference evidence="9 10" key="1">
    <citation type="journal article" date="2018" name="IMA Fungus">
        <title>IMA Genome-F 9: Draft genome sequence of Annulohypoxylon stygium, Aspergillus mulundensis, Berkeleyomyces basicola (syn. Thielaviopsis basicola), Ceratocystis smalleyi, two Cercospora beticola strains, Coleophoma cylindrospora, Fusarium fracticaudum, Phialophora cf. hyalina, and Morchella septimelata.</title>
        <authorList>
            <person name="Wingfield B.D."/>
            <person name="Bills G.F."/>
            <person name="Dong Y."/>
            <person name="Huang W."/>
            <person name="Nel W.J."/>
            <person name="Swalarsk-Parry B.S."/>
            <person name="Vaghefi N."/>
            <person name="Wilken P.M."/>
            <person name="An Z."/>
            <person name="de Beer Z.W."/>
            <person name="De Vos L."/>
            <person name="Chen L."/>
            <person name="Duong T.A."/>
            <person name="Gao Y."/>
            <person name="Hammerbacher A."/>
            <person name="Kikkert J.R."/>
            <person name="Li Y."/>
            <person name="Li H."/>
            <person name="Li K."/>
            <person name="Li Q."/>
            <person name="Liu X."/>
            <person name="Ma X."/>
            <person name="Naidoo K."/>
            <person name="Pethybridge S.J."/>
            <person name="Sun J."/>
            <person name="Steenkamp E.T."/>
            <person name="van der Nest M.A."/>
            <person name="van Wyk S."/>
            <person name="Wingfield M.J."/>
            <person name="Xiong C."/>
            <person name="Yue Q."/>
            <person name="Zhang X."/>
        </authorList>
    </citation>
    <scope>NUCLEOTIDE SEQUENCE [LARGE SCALE GENOMIC DNA]</scope>
    <source>
        <strain evidence="9 10">BP6252</strain>
    </source>
</reference>
<dbReference type="InterPro" id="IPR049326">
    <property type="entry name" value="Rhodopsin_dom_fungi"/>
</dbReference>
<evidence type="ECO:0000256" key="5">
    <source>
        <dbReference type="ARBA" id="ARBA00038359"/>
    </source>
</evidence>
<evidence type="ECO:0000256" key="1">
    <source>
        <dbReference type="ARBA" id="ARBA00004141"/>
    </source>
</evidence>
<keyword evidence="10" id="KW-1185">Reference proteome</keyword>
<feature type="signal peptide" evidence="7">
    <location>
        <begin position="1"/>
        <end position="21"/>
    </location>
</feature>
<evidence type="ECO:0000256" key="4">
    <source>
        <dbReference type="ARBA" id="ARBA00023136"/>
    </source>
</evidence>
<dbReference type="InterPro" id="IPR052337">
    <property type="entry name" value="SAT4-like"/>
</dbReference>
<dbReference type="STRING" id="1849047.A0A3D8QPH6"/>
<comment type="subcellular location">
    <subcellularLocation>
        <location evidence="1">Membrane</location>
        <topology evidence="1">Multi-pass membrane protein</topology>
    </subcellularLocation>
</comment>
<feature type="chain" id="PRO_5017536497" description="Rhodopsin domain-containing protein" evidence="7">
    <location>
        <begin position="22"/>
        <end position="288"/>
    </location>
</feature>
<feature type="domain" description="Rhodopsin" evidence="8">
    <location>
        <begin position="8"/>
        <end position="214"/>
    </location>
</feature>
<feature type="transmembrane region" description="Helical" evidence="6">
    <location>
        <begin position="40"/>
        <end position="62"/>
    </location>
</feature>
<accession>A0A3D8QPH6</accession>
<name>A0A3D8QPH6_9HELO</name>
<dbReference type="OrthoDB" id="10017208at2759"/>
<comment type="caution">
    <text evidence="9">The sequence shown here is derived from an EMBL/GenBank/DDBJ whole genome shotgun (WGS) entry which is preliminary data.</text>
</comment>
<feature type="transmembrane region" description="Helical" evidence="6">
    <location>
        <begin position="147"/>
        <end position="169"/>
    </location>
</feature>
<keyword evidence="3 6" id="KW-1133">Transmembrane helix</keyword>
<dbReference type="Pfam" id="PF20684">
    <property type="entry name" value="Fung_rhodopsin"/>
    <property type="match status" value="1"/>
</dbReference>
<sequence>MKIHLAGCLAICFIMLHFGLGLHADIVKASDISILNKLIFAFEAVYLGVGILTKHSVLLLYMRLFPLDSMKRTCMIIGGLTLTWTVVIGVLVFLQCRPLAKVWTLDLPGHCINIKIAWMVYAIPNTVADAIILVLPIKRVWMMRISLGRRIQVSLIFVLGTFVVFTSIYRFTTLLRYQTYDISWTMAPVITWCLIESSSGIISACLPTLAPLIAVIKVRVTWIPWPRPQQAPVSLPVAEQSHNTIGAKGKKKKPQNIDDSLLYSKRSTATGDSTMVTNSSRVDEILEV</sequence>
<feature type="transmembrane region" description="Helical" evidence="6">
    <location>
        <begin position="74"/>
        <end position="94"/>
    </location>
</feature>
<gene>
    <name evidence="9" type="ORF">BP6252_11250</name>
</gene>
<dbReference type="EMBL" id="PDLM01000013">
    <property type="protein sequence ID" value="RDW63705.1"/>
    <property type="molecule type" value="Genomic_DNA"/>
</dbReference>
<protein>
    <recommendedName>
        <fullName evidence="8">Rhodopsin domain-containing protein</fullName>
    </recommendedName>
</protein>
<feature type="transmembrane region" description="Helical" evidence="6">
    <location>
        <begin position="189"/>
        <end position="216"/>
    </location>
</feature>
<comment type="similarity">
    <text evidence="5">Belongs to the SAT4 family.</text>
</comment>
<evidence type="ECO:0000313" key="9">
    <source>
        <dbReference type="EMBL" id="RDW63705.1"/>
    </source>
</evidence>
<dbReference type="AlphaFoldDB" id="A0A3D8QPH6"/>
<organism evidence="9 10">
    <name type="scientific">Coleophoma cylindrospora</name>
    <dbReference type="NCBI Taxonomy" id="1849047"/>
    <lineage>
        <taxon>Eukaryota</taxon>
        <taxon>Fungi</taxon>
        <taxon>Dikarya</taxon>
        <taxon>Ascomycota</taxon>
        <taxon>Pezizomycotina</taxon>
        <taxon>Leotiomycetes</taxon>
        <taxon>Helotiales</taxon>
        <taxon>Dermateaceae</taxon>
        <taxon>Coleophoma</taxon>
    </lineage>
</organism>
<evidence type="ECO:0000256" key="6">
    <source>
        <dbReference type="SAM" id="Phobius"/>
    </source>
</evidence>
<evidence type="ECO:0000256" key="7">
    <source>
        <dbReference type="SAM" id="SignalP"/>
    </source>
</evidence>
<dbReference type="PANTHER" id="PTHR33048">
    <property type="entry name" value="PTH11-LIKE INTEGRAL MEMBRANE PROTEIN (AFU_ORTHOLOGUE AFUA_5G11245)"/>
    <property type="match status" value="1"/>
</dbReference>
<dbReference type="Proteomes" id="UP000256645">
    <property type="component" value="Unassembled WGS sequence"/>
</dbReference>
<evidence type="ECO:0000259" key="8">
    <source>
        <dbReference type="Pfam" id="PF20684"/>
    </source>
</evidence>
<proteinExistence type="inferred from homology"/>
<evidence type="ECO:0000256" key="3">
    <source>
        <dbReference type="ARBA" id="ARBA00022989"/>
    </source>
</evidence>
<evidence type="ECO:0000256" key="2">
    <source>
        <dbReference type="ARBA" id="ARBA00022692"/>
    </source>
</evidence>